<feature type="compositionally biased region" description="Basic and acidic residues" evidence="1">
    <location>
        <begin position="49"/>
        <end position="59"/>
    </location>
</feature>
<evidence type="ECO:0000313" key="3">
    <source>
        <dbReference type="Proteomes" id="UP000070133"/>
    </source>
</evidence>
<evidence type="ECO:0000313" key="2">
    <source>
        <dbReference type="EMBL" id="KXT05818.1"/>
    </source>
</evidence>
<keyword evidence="3" id="KW-1185">Reference proteome</keyword>
<gene>
    <name evidence="2" type="ORF">AC578_1115</name>
</gene>
<proteinExistence type="predicted"/>
<dbReference type="EMBL" id="LFZN01000010">
    <property type="protein sequence ID" value="KXT05818.1"/>
    <property type="molecule type" value="Genomic_DNA"/>
</dbReference>
<organism evidence="2 3">
    <name type="scientific">Pseudocercospora eumusae</name>
    <dbReference type="NCBI Taxonomy" id="321146"/>
    <lineage>
        <taxon>Eukaryota</taxon>
        <taxon>Fungi</taxon>
        <taxon>Dikarya</taxon>
        <taxon>Ascomycota</taxon>
        <taxon>Pezizomycotina</taxon>
        <taxon>Dothideomycetes</taxon>
        <taxon>Dothideomycetidae</taxon>
        <taxon>Mycosphaerellales</taxon>
        <taxon>Mycosphaerellaceae</taxon>
        <taxon>Pseudocercospora</taxon>
    </lineage>
</organism>
<name>A0A139HTN7_9PEZI</name>
<feature type="region of interest" description="Disordered" evidence="1">
    <location>
        <begin position="49"/>
        <end position="98"/>
    </location>
</feature>
<dbReference type="AlphaFoldDB" id="A0A139HTN7"/>
<accession>A0A139HTN7</accession>
<sequence>MPKGADGGTMSHKSLATTADTHGITGLCEHKDAETAHPECSSHMLCPGRKREDAPEVRPSRKPILACPGHKQKQAAWNDDPKFSMSTSLDSYNATATR</sequence>
<evidence type="ECO:0000256" key="1">
    <source>
        <dbReference type="SAM" id="MobiDB-lite"/>
    </source>
</evidence>
<feature type="compositionally biased region" description="Polar residues" evidence="1">
    <location>
        <begin position="84"/>
        <end position="98"/>
    </location>
</feature>
<comment type="caution">
    <text evidence="2">The sequence shown here is derived from an EMBL/GenBank/DDBJ whole genome shotgun (WGS) entry which is preliminary data.</text>
</comment>
<dbReference type="Proteomes" id="UP000070133">
    <property type="component" value="Unassembled WGS sequence"/>
</dbReference>
<protein>
    <submittedName>
        <fullName evidence="2">Uncharacterized protein</fullName>
    </submittedName>
</protein>
<reference evidence="2 3" key="1">
    <citation type="submission" date="2015-07" db="EMBL/GenBank/DDBJ databases">
        <title>Comparative genomics of the Sigatoka disease complex on banana suggests a link between parallel evolutionary changes in Pseudocercospora fijiensis and Pseudocercospora eumusae and increased virulence on the banana host.</title>
        <authorList>
            <person name="Chang T.-C."/>
            <person name="Salvucci A."/>
            <person name="Crous P.W."/>
            <person name="Stergiopoulos I."/>
        </authorList>
    </citation>
    <scope>NUCLEOTIDE SEQUENCE [LARGE SCALE GENOMIC DNA]</scope>
    <source>
        <strain evidence="2 3">CBS 114824</strain>
    </source>
</reference>